<evidence type="ECO:0000256" key="1">
    <source>
        <dbReference type="ARBA" id="ARBA00006539"/>
    </source>
</evidence>
<dbReference type="OrthoDB" id="394306at2"/>
<sequence>MQNDPNKLIVNLIQKEFYNEEIAFSLSKERKEKRWNIHSRITRKVKTSYGILLLEKIKYRDKNRKIRYFDNPVFKIPKYKNICEDLENKVFMLKLDGVSNRSIAQNHLNKAITRQYVSTILNSRKVENKVNFTAENIIHKNILYVEVDDTFSYFRDKNNKIVKHRLRTIVCHTGKDEFNNLTNKTVIIQDTIVDKNNSSLHELYFKIRSLIYKHYGDQIKQIIFYGDGARYMKGLAKLLNSTYILDLFHLTRKLFMLCGFSKYNTKNKALFIDFLQQNKITLYRFSKLLIIKGKWQQAISLLEEEFAKRKDQISSTKIQELKDFYKYLKSNETAIVNYENEFNIGSHTEAFISHYVKKICKRKFAIYGNECFKNLLLMNIKNNENLIFI</sequence>
<evidence type="ECO:0000313" key="3">
    <source>
        <dbReference type="Proteomes" id="UP000289497"/>
    </source>
</evidence>
<comment type="similarity">
    <text evidence="1">Belongs to the UPF0236 family.</text>
</comment>
<dbReference type="AlphaFoldDB" id="A0A449B5J0"/>
<evidence type="ECO:0008006" key="4">
    <source>
        <dbReference type="Google" id="ProtNLM"/>
    </source>
</evidence>
<gene>
    <name evidence="2" type="ORF">NCTC10179_00026</name>
</gene>
<dbReference type="KEGG" id="mcou:NCTC10179_00026"/>
<keyword evidence="3" id="KW-1185">Reference proteome</keyword>
<dbReference type="Pfam" id="PF06782">
    <property type="entry name" value="UPF0236"/>
    <property type="match status" value="1"/>
</dbReference>
<reference evidence="2 3" key="1">
    <citation type="submission" date="2019-01" db="EMBL/GenBank/DDBJ databases">
        <authorList>
            <consortium name="Pathogen Informatics"/>
        </authorList>
    </citation>
    <scope>NUCLEOTIDE SEQUENCE [LARGE SCALE GENOMIC DNA]</scope>
    <source>
        <strain evidence="2 3">NCTC10179</strain>
    </source>
</reference>
<accession>A0A449B5J0</accession>
<evidence type="ECO:0000313" key="2">
    <source>
        <dbReference type="EMBL" id="VEU75870.1"/>
    </source>
</evidence>
<dbReference type="InterPro" id="IPR009620">
    <property type="entry name" value="UPF0236"/>
</dbReference>
<protein>
    <recommendedName>
        <fullName evidence="4">Transposase</fullName>
    </recommendedName>
</protein>
<dbReference type="EMBL" id="LR215039">
    <property type="protein sequence ID" value="VEU75870.1"/>
    <property type="molecule type" value="Genomic_DNA"/>
</dbReference>
<proteinExistence type="inferred from homology"/>
<dbReference type="NCBIfam" id="NF046004">
    <property type="entry name" value="ICE_Mbov_0401"/>
    <property type="match status" value="1"/>
</dbReference>
<organism evidence="2 3">
    <name type="scientific">Mycoplasmopsis columboralis</name>
    <dbReference type="NCBI Taxonomy" id="171282"/>
    <lineage>
        <taxon>Bacteria</taxon>
        <taxon>Bacillati</taxon>
        <taxon>Mycoplasmatota</taxon>
        <taxon>Mycoplasmoidales</taxon>
        <taxon>Metamycoplasmataceae</taxon>
        <taxon>Mycoplasmopsis</taxon>
    </lineage>
</organism>
<dbReference type="Proteomes" id="UP000289497">
    <property type="component" value="Chromosome"/>
</dbReference>
<dbReference type="RefSeq" id="WP_129693723.1">
    <property type="nucleotide sequence ID" value="NZ_LR215039.1"/>
</dbReference>
<name>A0A449B5J0_9BACT</name>